<dbReference type="SUPFAM" id="SSF81383">
    <property type="entry name" value="F-box domain"/>
    <property type="match status" value="1"/>
</dbReference>
<evidence type="ECO:0000313" key="2">
    <source>
        <dbReference type="Proteomes" id="UP000887566"/>
    </source>
</evidence>
<dbReference type="Gene3D" id="3.80.10.10">
    <property type="entry name" value="Ribonuclease Inhibitor"/>
    <property type="match status" value="1"/>
</dbReference>
<dbReference type="InterPro" id="IPR036047">
    <property type="entry name" value="F-box-like_dom_sf"/>
</dbReference>
<name>A0A914VDZ9_9BILA</name>
<dbReference type="Pfam" id="PF12937">
    <property type="entry name" value="F-box-like"/>
    <property type="match status" value="1"/>
</dbReference>
<dbReference type="InterPro" id="IPR032675">
    <property type="entry name" value="LRR_dom_sf"/>
</dbReference>
<evidence type="ECO:0000259" key="1">
    <source>
        <dbReference type="PROSITE" id="PS50181"/>
    </source>
</evidence>
<accession>A0A914VDZ9</accession>
<protein>
    <submittedName>
        <fullName evidence="3">F-box domain-containing protein</fullName>
    </submittedName>
</protein>
<dbReference type="InterPro" id="IPR001810">
    <property type="entry name" value="F-box_dom"/>
</dbReference>
<evidence type="ECO:0000313" key="3">
    <source>
        <dbReference type="WBParaSite" id="PSAMB.scaffold1879size27009.g15318.t1"/>
    </source>
</evidence>
<reference evidence="3" key="1">
    <citation type="submission" date="2022-11" db="UniProtKB">
        <authorList>
            <consortium name="WormBaseParasite"/>
        </authorList>
    </citation>
    <scope>IDENTIFICATION</scope>
</reference>
<dbReference type="AlphaFoldDB" id="A0A914VDZ9"/>
<dbReference type="WBParaSite" id="PSAMB.scaffold1879size27009.g15318.t1">
    <property type="protein sequence ID" value="PSAMB.scaffold1879size27009.g15318.t1"/>
    <property type="gene ID" value="PSAMB.scaffold1879size27009.g15318"/>
</dbReference>
<sequence>MGNQCLHRFCEEGQTTGVAKESGMLRRVMRRKRSCFMEELPNEVVLRILRHVLPGNGDYARLHLVCRRWHSLLCHFADILPKTTADKLIVELQRSKTKKPQLELALKSVDAIGCASLSRCEVESSTGRVWRMSPKRRPNDKVIKLSKVNGFGKGPSLFELLRHINYRPHLGFGADLPCDDDCLGWLASTAKMTTRLSLANWDMARVSSAGLTSYLRELAPVIEMLSFYGMRNCPADVVTDDAIEPIVRNGRLVKLDIATKTTERCGFPAITGRTLRNFAANWPADRFTIRLRRCAITAQDIADFVKTYQSTVPTDRFRSPVCDYNELVVDASLMSEAMRLCPPVSYTVRNVDTDKTYAVFLKSPSLDYPNDGLLVKFVKIHIC</sequence>
<organism evidence="2 3">
    <name type="scientific">Plectus sambesii</name>
    <dbReference type="NCBI Taxonomy" id="2011161"/>
    <lineage>
        <taxon>Eukaryota</taxon>
        <taxon>Metazoa</taxon>
        <taxon>Ecdysozoa</taxon>
        <taxon>Nematoda</taxon>
        <taxon>Chromadorea</taxon>
        <taxon>Plectida</taxon>
        <taxon>Plectina</taxon>
        <taxon>Plectoidea</taxon>
        <taxon>Plectidae</taxon>
        <taxon>Plectus</taxon>
    </lineage>
</organism>
<dbReference type="Proteomes" id="UP000887566">
    <property type="component" value="Unplaced"/>
</dbReference>
<dbReference type="PROSITE" id="PS50181">
    <property type="entry name" value="FBOX"/>
    <property type="match status" value="1"/>
</dbReference>
<feature type="domain" description="F-box" evidence="1">
    <location>
        <begin position="34"/>
        <end position="73"/>
    </location>
</feature>
<keyword evidence="2" id="KW-1185">Reference proteome</keyword>
<proteinExistence type="predicted"/>